<keyword evidence="1" id="KW-1133">Transmembrane helix</keyword>
<evidence type="ECO:0000256" key="1">
    <source>
        <dbReference type="SAM" id="Phobius"/>
    </source>
</evidence>
<dbReference type="CTD" id="58546462"/>
<reference evidence="2" key="3">
    <citation type="submission" date="2021-06" db="EMBL/GenBank/DDBJ databases">
        <title>Chromosome-level genome assembly for S. haematobium.</title>
        <authorList>
            <person name="Stroehlein A.J."/>
        </authorList>
    </citation>
    <scope>NUCLEOTIDE SEQUENCE</scope>
</reference>
<reference evidence="2" key="4">
    <citation type="journal article" date="2022" name="PLoS Pathog.">
        <title>Chromosome-level genome of Schistosoma haematobium underpins genome-wide explorations of molecular variation.</title>
        <authorList>
            <person name="Stroehlein A.J."/>
            <person name="Korhonen P.K."/>
            <person name="Lee V.V."/>
            <person name="Ralph S.A."/>
            <person name="Mentink-Kane M."/>
            <person name="You H."/>
            <person name="McManus D.P."/>
            <person name="Tchuente L.T."/>
            <person name="Stothard J.R."/>
            <person name="Kaur P."/>
            <person name="Dudchenko O."/>
            <person name="Aiden E.L."/>
            <person name="Yang B."/>
            <person name="Yang H."/>
            <person name="Emery A.M."/>
            <person name="Webster B.L."/>
            <person name="Brindley P.J."/>
            <person name="Rollinson D."/>
            <person name="Chang B.C.H."/>
            <person name="Gasser R.B."/>
            <person name="Young N.D."/>
        </authorList>
    </citation>
    <scope>NUCLEOTIDE SEQUENCE</scope>
</reference>
<keyword evidence="1" id="KW-0812">Transmembrane</keyword>
<keyword evidence="3" id="KW-1185">Reference proteome</keyword>
<protein>
    <submittedName>
        <fullName evidence="2">Uncharacterized protein</fullName>
    </submittedName>
</protein>
<gene>
    <name evidence="2" type="ORF">MS3_00002788</name>
</gene>
<dbReference type="Proteomes" id="UP000471633">
    <property type="component" value="Unassembled WGS sequence"/>
</dbReference>
<dbReference type="AlphaFoldDB" id="A0A922LUE1"/>
<dbReference type="EMBL" id="AMPZ03000001">
    <property type="protein sequence ID" value="KAH9593948.1"/>
    <property type="molecule type" value="Genomic_DNA"/>
</dbReference>
<evidence type="ECO:0000313" key="2">
    <source>
        <dbReference type="EMBL" id="KAH9593948.1"/>
    </source>
</evidence>
<feature type="transmembrane region" description="Helical" evidence="1">
    <location>
        <begin position="20"/>
        <end position="42"/>
    </location>
</feature>
<dbReference type="KEGG" id="shx:MS3_00002788"/>
<reference evidence="2" key="2">
    <citation type="journal article" date="2019" name="Gigascience">
        <title>High-quality Schistosoma haematobium genome achieved by single-molecule and long-range sequencing.</title>
        <authorList>
            <person name="Stroehlein A.J."/>
            <person name="Korhonen P.K."/>
            <person name="Chong T.M."/>
            <person name="Lim Y.L."/>
            <person name="Chan K.G."/>
            <person name="Webster B."/>
            <person name="Rollinson D."/>
            <person name="Brindley P.J."/>
            <person name="Gasser R.B."/>
            <person name="Young N.D."/>
        </authorList>
    </citation>
    <scope>NUCLEOTIDE SEQUENCE</scope>
</reference>
<sequence>MSEKNRNDQKVSISSRSIQFMIAIFGIFSFTLVNITVIVRQFHPKWKDSPSSMILQTGITLFGFLIIIFLVVISQLNKTSEMLIEEESKRESTDKEVLARQETKDDTYILSV</sequence>
<proteinExistence type="predicted"/>
<accession>A0A922LUE1</accession>
<dbReference type="GeneID" id="58546462"/>
<keyword evidence="1" id="KW-0472">Membrane</keyword>
<evidence type="ECO:0000313" key="3">
    <source>
        <dbReference type="Proteomes" id="UP000471633"/>
    </source>
</evidence>
<name>A0A922LUE1_SCHHA</name>
<comment type="caution">
    <text evidence="2">The sequence shown here is derived from an EMBL/GenBank/DDBJ whole genome shotgun (WGS) entry which is preliminary data.</text>
</comment>
<feature type="transmembrane region" description="Helical" evidence="1">
    <location>
        <begin position="54"/>
        <end position="73"/>
    </location>
</feature>
<dbReference type="RefSeq" id="XP_035586022.2">
    <property type="nucleotide sequence ID" value="XM_035731509.2"/>
</dbReference>
<organism evidence="2 3">
    <name type="scientific">Schistosoma haematobium</name>
    <name type="common">Blood fluke</name>
    <dbReference type="NCBI Taxonomy" id="6185"/>
    <lineage>
        <taxon>Eukaryota</taxon>
        <taxon>Metazoa</taxon>
        <taxon>Spiralia</taxon>
        <taxon>Lophotrochozoa</taxon>
        <taxon>Platyhelminthes</taxon>
        <taxon>Trematoda</taxon>
        <taxon>Digenea</taxon>
        <taxon>Strigeidida</taxon>
        <taxon>Schistosomatoidea</taxon>
        <taxon>Schistosomatidae</taxon>
        <taxon>Schistosoma</taxon>
    </lineage>
</organism>
<reference evidence="2" key="1">
    <citation type="journal article" date="2012" name="Nat. Genet.">
        <title>Whole-genome sequence of Schistosoma haematobium.</title>
        <authorList>
            <person name="Young N.D."/>
            <person name="Jex A.R."/>
            <person name="Li B."/>
            <person name="Liu S."/>
            <person name="Yang L."/>
            <person name="Xiong Z."/>
            <person name="Li Y."/>
            <person name="Cantacessi C."/>
            <person name="Hall R.S."/>
            <person name="Xu X."/>
            <person name="Chen F."/>
            <person name="Wu X."/>
            <person name="Zerlotini A."/>
            <person name="Oliveira G."/>
            <person name="Hofmann A."/>
            <person name="Zhang G."/>
            <person name="Fang X."/>
            <person name="Kang Y."/>
            <person name="Campbell B.E."/>
            <person name="Loukas A."/>
            <person name="Ranganathan S."/>
            <person name="Rollinson D."/>
            <person name="Rinaldi G."/>
            <person name="Brindley P.J."/>
            <person name="Yang H."/>
            <person name="Wang J."/>
            <person name="Wang J."/>
            <person name="Gasser R.B."/>
        </authorList>
    </citation>
    <scope>NUCLEOTIDE SEQUENCE</scope>
</reference>